<evidence type="ECO:0000313" key="8">
    <source>
        <dbReference type="EMBL" id="CEM54687.1"/>
    </source>
</evidence>
<evidence type="ECO:0000256" key="2">
    <source>
        <dbReference type="ARBA" id="ARBA00005975"/>
    </source>
</evidence>
<keyword evidence="3" id="KW-0479">Metal-binding</keyword>
<dbReference type="EMBL" id="CDMZ01005809">
    <property type="protein sequence ID" value="CEM54687.1"/>
    <property type="molecule type" value="Genomic_DNA"/>
</dbReference>
<feature type="compositionally biased region" description="Low complexity" evidence="6">
    <location>
        <begin position="74"/>
        <end position="97"/>
    </location>
</feature>
<dbReference type="GO" id="GO:0098560">
    <property type="term" value="C:cytoplasmic side of late endosome membrane"/>
    <property type="evidence" value="ECO:0007669"/>
    <property type="project" value="TreeGrafter"/>
</dbReference>
<feature type="compositionally biased region" description="Pro residues" evidence="6">
    <location>
        <begin position="98"/>
        <end position="110"/>
    </location>
</feature>
<evidence type="ECO:0000256" key="4">
    <source>
        <dbReference type="ARBA" id="ARBA00022833"/>
    </source>
</evidence>
<feature type="compositionally biased region" description="Polar residues" evidence="6">
    <location>
        <begin position="1"/>
        <end position="15"/>
    </location>
</feature>
<dbReference type="PROSITE" id="PS51837">
    <property type="entry name" value="LITAF"/>
    <property type="match status" value="1"/>
</dbReference>
<dbReference type="InterPro" id="IPR037519">
    <property type="entry name" value="LITAF_fam"/>
</dbReference>
<dbReference type="PANTHER" id="PTHR23292:SF6">
    <property type="entry name" value="FI16602P1-RELATED"/>
    <property type="match status" value="1"/>
</dbReference>
<comment type="subcellular location">
    <subcellularLocation>
        <location evidence="1">Membrane</location>
        <topology evidence="1">Peripheral membrane protein</topology>
    </subcellularLocation>
</comment>
<dbReference type="AlphaFoldDB" id="A0A0G4IBX6"/>
<evidence type="ECO:0000256" key="6">
    <source>
        <dbReference type="SAM" id="MobiDB-lite"/>
    </source>
</evidence>
<evidence type="ECO:0000256" key="3">
    <source>
        <dbReference type="ARBA" id="ARBA00022723"/>
    </source>
</evidence>
<dbReference type="GO" id="GO:0008270">
    <property type="term" value="F:zinc ion binding"/>
    <property type="evidence" value="ECO:0007669"/>
    <property type="project" value="TreeGrafter"/>
</dbReference>
<dbReference type="VEuPathDB" id="CryptoDB:Cvel_2223"/>
<comment type="similarity">
    <text evidence="2">Belongs to the CDIP1/LITAF family.</text>
</comment>
<keyword evidence="5" id="KW-0472">Membrane</keyword>
<dbReference type="Pfam" id="PF10601">
    <property type="entry name" value="zf-LITAF-like"/>
    <property type="match status" value="1"/>
</dbReference>
<dbReference type="SMART" id="SM00714">
    <property type="entry name" value="LITAF"/>
    <property type="match status" value="1"/>
</dbReference>
<protein>
    <recommendedName>
        <fullName evidence="7">LITAF domain-containing protein</fullName>
    </recommendedName>
</protein>
<proteinExistence type="inferred from homology"/>
<evidence type="ECO:0000256" key="5">
    <source>
        <dbReference type="ARBA" id="ARBA00023136"/>
    </source>
</evidence>
<feature type="compositionally biased region" description="Low complexity" evidence="6">
    <location>
        <begin position="16"/>
        <end position="37"/>
    </location>
</feature>
<dbReference type="InterPro" id="IPR006629">
    <property type="entry name" value="LITAF"/>
</dbReference>
<name>A0A0G4IBX6_9ALVE</name>
<sequence length="195" mass="21560">MTTYPNTSPNGGAPNQQQQQQQQQHPQYQQQDYQQQQGMERKDGGEEVMGGYGAHPNQAAYGHNPMAYAPQPPTQQHQPPFHQSSSLQQPLYSQHPQAPYPAPGHHAPPPRPVVLTNPVLTHGPQTMTCPHCHHVVVTRTSYEVGLTTWVVSGAICLVGCFAGCCLLPFCVNEAKDCNHYCPQCHQFIGSHRHLS</sequence>
<reference evidence="8" key="1">
    <citation type="submission" date="2014-11" db="EMBL/GenBank/DDBJ databases">
        <authorList>
            <person name="Otto D Thomas"/>
            <person name="Naeem Raeece"/>
        </authorList>
    </citation>
    <scope>NUCLEOTIDE SEQUENCE</scope>
</reference>
<feature type="region of interest" description="Disordered" evidence="6">
    <location>
        <begin position="1"/>
        <end position="110"/>
    </location>
</feature>
<dbReference type="PANTHER" id="PTHR23292">
    <property type="entry name" value="LIPOPOLYSACCHARIDE-INDUCED TUMOR NECROSIS FACTOR-ALPHA FACTOR"/>
    <property type="match status" value="1"/>
</dbReference>
<evidence type="ECO:0000259" key="7">
    <source>
        <dbReference type="PROSITE" id="PS51837"/>
    </source>
</evidence>
<accession>A0A0G4IBX6</accession>
<gene>
    <name evidence="8" type="ORF">Cvel_2223</name>
</gene>
<feature type="domain" description="LITAF" evidence="7">
    <location>
        <begin position="109"/>
        <end position="193"/>
    </location>
</feature>
<evidence type="ECO:0000256" key="1">
    <source>
        <dbReference type="ARBA" id="ARBA00004170"/>
    </source>
</evidence>
<dbReference type="GO" id="GO:0005634">
    <property type="term" value="C:nucleus"/>
    <property type="evidence" value="ECO:0007669"/>
    <property type="project" value="TreeGrafter"/>
</dbReference>
<organism evidence="8">
    <name type="scientific">Chromera velia CCMP2878</name>
    <dbReference type="NCBI Taxonomy" id="1169474"/>
    <lineage>
        <taxon>Eukaryota</taxon>
        <taxon>Sar</taxon>
        <taxon>Alveolata</taxon>
        <taxon>Colpodellida</taxon>
        <taxon>Chromeraceae</taxon>
        <taxon>Chromera</taxon>
    </lineage>
</organism>
<keyword evidence="4" id="KW-0862">Zinc</keyword>
<dbReference type="GO" id="GO:0098574">
    <property type="term" value="C:cytoplasmic side of lysosomal membrane"/>
    <property type="evidence" value="ECO:0007669"/>
    <property type="project" value="TreeGrafter"/>
</dbReference>